<comment type="caution">
    <text evidence="1">The sequence shown here is derived from an EMBL/GenBank/DDBJ whole genome shotgun (WGS) entry which is preliminary data.</text>
</comment>
<dbReference type="Proteomes" id="UP000652691">
    <property type="component" value="Unassembled WGS sequence"/>
</dbReference>
<proteinExistence type="predicted"/>
<dbReference type="AlphaFoldDB" id="A0ABD0A408"/>
<evidence type="ECO:0000313" key="1">
    <source>
        <dbReference type="EMBL" id="GGH28024.1"/>
    </source>
</evidence>
<sequence length="49" mass="5683">MTHIAADVTDYAERFYSDRKDEAVFVPVYKVKQVNMMRNAAISCENIEI</sequence>
<organism evidence="1 2">
    <name type="scientific">Acinetobacter courvalinii</name>
    <dbReference type="NCBI Taxonomy" id="280147"/>
    <lineage>
        <taxon>Bacteria</taxon>
        <taxon>Pseudomonadati</taxon>
        <taxon>Pseudomonadota</taxon>
        <taxon>Gammaproteobacteria</taxon>
        <taxon>Moraxellales</taxon>
        <taxon>Moraxellaceae</taxon>
        <taxon>Acinetobacter</taxon>
    </lineage>
</organism>
<reference evidence="1 2" key="1">
    <citation type="journal article" date="2014" name="Int. J. Syst. Evol. Microbiol.">
        <title>Complete genome sequence of Corynebacterium casei LMG S-19264T (=DSM 44701T), isolated from a smear-ripened cheese.</title>
        <authorList>
            <consortium name="US DOE Joint Genome Institute (JGI-PGF)"/>
            <person name="Walter F."/>
            <person name="Albersmeier A."/>
            <person name="Kalinowski J."/>
            <person name="Ruckert C."/>
        </authorList>
    </citation>
    <scope>NUCLEOTIDE SEQUENCE [LARGE SCALE GENOMIC DNA]</scope>
    <source>
        <strain evidence="1 2">CCM 8635</strain>
    </source>
</reference>
<dbReference type="GeneID" id="80103223"/>
<dbReference type="EMBL" id="BMDA01000001">
    <property type="protein sequence ID" value="GGH28024.1"/>
    <property type="molecule type" value="Genomic_DNA"/>
</dbReference>
<evidence type="ECO:0000313" key="2">
    <source>
        <dbReference type="Proteomes" id="UP000652691"/>
    </source>
</evidence>
<accession>A0ABD0A408</accession>
<name>A0ABD0A408_9GAMM</name>
<gene>
    <name evidence="1" type="ORF">GCM10007354_06490</name>
</gene>
<protein>
    <submittedName>
        <fullName evidence="1">Uncharacterized protein</fullName>
    </submittedName>
</protein>
<dbReference type="RefSeq" id="WP_155757811.1">
    <property type="nucleotide sequence ID" value="NZ_BMDA01000001.1"/>
</dbReference>